<comment type="subcellular location">
    <subcellularLocation>
        <location evidence="1">Membrane</location>
        <topology evidence="1">Multi-pass membrane protein</topology>
    </subcellularLocation>
</comment>
<keyword evidence="3" id="KW-0812">Transmembrane</keyword>
<dbReference type="InterPro" id="IPR011701">
    <property type="entry name" value="MFS"/>
</dbReference>
<dbReference type="Gene3D" id="1.20.1250.20">
    <property type="entry name" value="MFS general substrate transporter like domains"/>
    <property type="match status" value="2"/>
</dbReference>
<protein>
    <submittedName>
        <fullName evidence="4">MFS general substrate transporter</fullName>
    </submittedName>
</protein>
<feature type="transmembrane region" description="Helical" evidence="3">
    <location>
        <begin position="367"/>
        <end position="388"/>
    </location>
</feature>
<dbReference type="OrthoDB" id="6499973at2759"/>
<comment type="caution">
    <text evidence="4">The sequence shown here is derived from an EMBL/GenBank/DDBJ whole genome shotgun (WGS) entry which is preliminary data.</text>
</comment>
<feature type="transmembrane region" description="Helical" evidence="3">
    <location>
        <begin position="169"/>
        <end position="190"/>
    </location>
</feature>
<dbReference type="Pfam" id="PF07690">
    <property type="entry name" value="MFS_1"/>
    <property type="match status" value="1"/>
</dbReference>
<feature type="transmembrane region" description="Helical" evidence="3">
    <location>
        <begin position="134"/>
        <end position="157"/>
    </location>
</feature>
<dbReference type="GO" id="GO:0022857">
    <property type="term" value="F:transmembrane transporter activity"/>
    <property type="evidence" value="ECO:0007669"/>
    <property type="project" value="InterPro"/>
</dbReference>
<organism evidence="4 5">
    <name type="scientific">Sanghuangporus baumii</name>
    <name type="common">Phellinus baumii</name>
    <dbReference type="NCBI Taxonomy" id="108892"/>
    <lineage>
        <taxon>Eukaryota</taxon>
        <taxon>Fungi</taxon>
        <taxon>Dikarya</taxon>
        <taxon>Basidiomycota</taxon>
        <taxon>Agaricomycotina</taxon>
        <taxon>Agaricomycetes</taxon>
        <taxon>Hymenochaetales</taxon>
        <taxon>Hymenochaetaceae</taxon>
        <taxon>Sanghuangporus</taxon>
    </lineage>
</organism>
<evidence type="ECO:0000256" key="2">
    <source>
        <dbReference type="ARBA" id="ARBA00006727"/>
    </source>
</evidence>
<accession>A0A9Q5I6N1</accession>
<evidence type="ECO:0000256" key="3">
    <source>
        <dbReference type="SAM" id="Phobius"/>
    </source>
</evidence>
<evidence type="ECO:0000313" key="5">
    <source>
        <dbReference type="Proteomes" id="UP000757232"/>
    </source>
</evidence>
<dbReference type="PANTHER" id="PTHR11360">
    <property type="entry name" value="MONOCARBOXYLATE TRANSPORTER"/>
    <property type="match status" value="1"/>
</dbReference>
<proteinExistence type="inferred from homology"/>
<evidence type="ECO:0000313" key="4">
    <source>
        <dbReference type="EMBL" id="OCB92287.1"/>
    </source>
</evidence>
<keyword evidence="3" id="KW-0472">Membrane</keyword>
<dbReference type="PANTHER" id="PTHR11360:SF234">
    <property type="entry name" value="MFS-TYPE TRANSPORTER DBAD-RELATED"/>
    <property type="match status" value="1"/>
</dbReference>
<evidence type="ECO:0000256" key="1">
    <source>
        <dbReference type="ARBA" id="ARBA00004141"/>
    </source>
</evidence>
<comment type="similarity">
    <text evidence="2">Belongs to the major facilitator superfamily. Monocarboxylate porter (TC 2.A.1.13) family.</text>
</comment>
<feature type="transmembrane region" description="Helical" evidence="3">
    <location>
        <begin position="81"/>
        <end position="103"/>
    </location>
</feature>
<keyword evidence="3" id="KW-1133">Transmembrane helix</keyword>
<dbReference type="EMBL" id="LNZH02000001">
    <property type="protein sequence ID" value="OCB92287.1"/>
    <property type="molecule type" value="Genomic_DNA"/>
</dbReference>
<feature type="transmembrane region" description="Helical" evidence="3">
    <location>
        <begin position="281"/>
        <end position="300"/>
    </location>
</feature>
<gene>
    <name evidence="4" type="ORF">A7U60_g217</name>
</gene>
<feature type="transmembrane region" description="Helical" evidence="3">
    <location>
        <begin position="202"/>
        <end position="225"/>
    </location>
</feature>
<reference evidence="4" key="1">
    <citation type="submission" date="2016-06" db="EMBL/GenBank/DDBJ databases">
        <title>Draft Genome sequence of the fungus Inonotus baumii.</title>
        <authorList>
            <person name="Zhu H."/>
            <person name="Lin W."/>
        </authorList>
    </citation>
    <scope>NUCLEOTIDE SEQUENCE</scope>
    <source>
        <strain evidence="4">821</strain>
    </source>
</reference>
<feature type="transmembrane region" description="Helical" evidence="3">
    <location>
        <begin position="312"/>
        <end position="329"/>
    </location>
</feature>
<dbReference type="GO" id="GO:0016020">
    <property type="term" value="C:membrane"/>
    <property type="evidence" value="ECO:0007669"/>
    <property type="project" value="UniProtKB-SubCell"/>
</dbReference>
<dbReference type="Proteomes" id="UP000757232">
    <property type="component" value="Unassembled WGS sequence"/>
</dbReference>
<keyword evidence="5" id="KW-1185">Reference proteome</keyword>
<dbReference type="SUPFAM" id="SSF103473">
    <property type="entry name" value="MFS general substrate transporter"/>
    <property type="match status" value="1"/>
</dbReference>
<dbReference type="InterPro" id="IPR036259">
    <property type="entry name" value="MFS_trans_sf"/>
</dbReference>
<feature type="transmembrane region" description="Helical" evidence="3">
    <location>
        <begin position="40"/>
        <end position="61"/>
    </location>
</feature>
<dbReference type="InterPro" id="IPR050327">
    <property type="entry name" value="Proton-linked_MCT"/>
</dbReference>
<feature type="transmembrane region" description="Helical" evidence="3">
    <location>
        <begin position="394"/>
        <end position="419"/>
    </location>
</feature>
<feature type="transmembrane region" description="Helical" evidence="3">
    <location>
        <begin position="246"/>
        <end position="269"/>
    </location>
</feature>
<dbReference type="AlphaFoldDB" id="A0A9Q5I6N1"/>
<feature type="transmembrane region" description="Helical" evidence="3">
    <location>
        <begin position="110"/>
        <end position="128"/>
    </location>
</feature>
<feature type="transmembrane region" description="Helical" evidence="3">
    <location>
        <begin position="335"/>
        <end position="355"/>
    </location>
</feature>
<name>A0A9Q5I6N1_SANBA</name>
<sequence length="426" mass="47028">MAAHNESEEKTRPITTSAVNALEDLGSTMNDDYPLGRRKAWFTVFGSCLLTFCSVGIPTSFGVFQDFYTRTWLNNCTASQISWIGSMQLFLELCFAPIAGILFDSKRFRATVIIGCVLLTFSFFLVSLSRQHVFYQLFLSQGIGMGLGIGLLYLPAATVVSQHFKARKSFAMGLVSASGPLGGVIYSIMLNNLINGRMGFAWAVRIAAFLTLGCCVIANLVIFEVKREKSQTMRNREKSISIWDTPFILIMLGAFLASLSTYFPIFFIQIFARLHGVDEGLAFYSVSIFNVSCTLGRIVPNFLADRFGPMNVYMYCAFFFNWISGASLTEVIESHSFGFFVGGLLSVYLPMIATLRTNSVNIGKRMGVSLVPVGVAYLIGSPIMSAALGSDFTWWKGITFGTTTILGAFLIMVIVKLLIRRAEQVD</sequence>